<name>A0A921GAC9_9FIRM</name>
<dbReference type="AlphaFoldDB" id="A0A921GAC9"/>
<proteinExistence type="predicted"/>
<evidence type="ECO:0000313" key="3">
    <source>
        <dbReference type="Proteomes" id="UP000749320"/>
    </source>
</evidence>
<accession>A0A921GAC9</accession>
<dbReference type="PROSITE" id="PS50943">
    <property type="entry name" value="HTH_CROC1"/>
    <property type="match status" value="1"/>
</dbReference>
<comment type="caution">
    <text evidence="2">The sequence shown here is derived from an EMBL/GenBank/DDBJ whole genome shotgun (WGS) entry which is preliminary data.</text>
</comment>
<evidence type="ECO:0000313" key="2">
    <source>
        <dbReference type="EMBL" id="HJF39782.1"/>
    </source>
</evidence>
<dbReference type="CDD" id="cd00093">
    <property type="entry name" value="HTH_XRE"/>
    <property type="match status" value="1"/>
</dbReference>
<dbReference type="InterPro" id="IPR010982">
    <property type="entry name" value="Lambda_DNA-bd_dom_sf"/>
</dbReference>
<dbReference type="GO" id="GO:0003677">
    <property type="term" value="F:DNA binding"/>
    <property type="evidence" value="ECO:0007669"/>
    <property type="project" value="InterPro"/>
</dbReference>
<protein>
    <submittedName>
        <fullName evidence="2">Helix-turn-helix domain-containing protein</fullName>
    </submittedName>
</protein>
<dbReference type="Gene3D" id="1.10.260.40">
    <property type="entry name" value="lambda repressor-like DNA-binding domains"/>
    <property type="match status" value="1"/>
</dbReference>
<dbReference type="Pfam" id="PF01381">
    <property type="entry name" value="HTH_3"/>
    <property type="match status" value="1"/>
</dbReference>
<sequence>MDIADKIRYLRTQILKIDETEFAKRCGINRRTLYSWENGETQPCVENVAIIAINCNTTINYLLFDKCELEFCFSDIDSQSFEILKDIVEKYETLNLEKERRFNDR</sequence>
<reference evidence="2" key="2">
    <citation type="submission" date="2021-09" db="EMBL/GenBank/DDBJ databases">
        <authorList>
            <person name="Gilroy R."/>
        </authorList>
    </citation>
    <scope>NUCLEOTIDE SEQUENCE</scope>
    <source>
        <strain evidence="2">CHK193-16274</strain>
    </source>
</reference>
<evidence type="ECO:0000259" key="1">
    <source>
        <dbReference type="PROSITE" id="PS50943"/>
    </source>
</evidence>
<gene>
    <name evidence="2" type="ORF">K8V91_02565</name>
</gene>
<dbReference type="Proteomes" id="UP000749320">
    <property type="component" value="Unassembled WGS sequence"/>
</dbReference>
<organism evidence="2 3">
    <name type="scientific">Thomasclavelia spiroformis</name>
    <dbReference type="NCBI Taxonomy" id="29348"/>
    <lineage>
        <taxon>Bacteria</taxon>
        <taxon>Bacillati</taxon>
        <taxon>Bacillota</taxon>
        <taxon>Erysipelotrichia</taxon>
        <taxon>Erysipelotrichales</taxon>
        <taxon>Coprobacillaceae</taxon>
        <taxon>Thomasclavelia</taxon>
    </lineage>
</organism>
<reference evidence="2" key="1">
    <citation type="journal article" date="2021" name="PeerJ">
        <title>Extensive microbial diversity within the chicken gut microbiome revealed by metagenomics and culture.</title>
        <authorList>
            <person name="Gilroy R."/>
            <person name="Ravi A."/>
            <person name="Getino M."/>
            <person name="Pursley I."/>
            <person name="Horton D.L."/>
            <person name="Alikhan N.F."/>
            <person name="Baker D."/>
            <person name="Gharbi K."/>
            <person name="Hall N."/>
            <person name="Watson M."/>
            <person name="Adriaenssens E.M."/>
            <person name="Foster-Nyarko E."/>
            <person name="Jarju S."/>
            <person name="Secka A."/>
            <person name="Antonio M."/>
            <person name="Oren A."/>
            <person name="Chaudhuri R.R."/>
            <person name="La Ragione R."/>
            <person name="Hildebrand F."/>
            <person name="Pallen M.J."/>
        </authorList>
    </citation>
    <scope>NUCLEOTIDE SEQUENCE</scope>
    <source>
        <strain evidence="2">CHK193-16274</strain>
    </source>
</reference>
<dbReference type="SUPFAM" id="SSF47413">
    <property type="entry name" value="lambda repressor-like DNA-binding domains"/>
    <property type="match status" value="1"/>
</dbReference>
<dbReference type="SMART" id="SM00530">
    <property type="entry name" value="HTH_XRE"/>
    <property type="match status" value="1"/>
</dbReference>
<dbReference type="EMBL" id="DYWV01000086">
    <property type="protein sequence ID" value="HJF39782.1"/>
    <property type="molecule type" value="Genomic_DNA"/>
</dbReference>
<dbReference type="InterPro" id="IPR001387">
    <property type="entry name" value="Cro/C1-type_HTH"/>
</dbReference>
<feature type="domain" description="HTH cro/C1-type" evidence="1">
    <location>
        <begin position="20"/>
        <end position="62"/>
    </location>
</feature>